<evidence type="ECO:0008006" key="4">
    <source>
        <dbReference type="Google" id="ProtNLM"/>
    </source>
</evidence>
<dbReference type="AlphaFoldDB" id="A0A4U6TNV7"/>
<gene>
    <name evidence="2" type="ORF">SEVIR_8G233800v2</name>
</gene>
<evidence type="ECO:0000256" key="1">
    <source>
        <dbReference type="SAM" id="SignalP"/>
    </source>
</evidence>
<reference evidence="2" key="1">
    <citation type="submission" date="2019-03" db="EMBL/GenBank/DDBJ databases">
        <title>WGS assembly of Setaria viridis.</title>
        <authorList>
            <person name="Huang P."/>
            <person name="Jenkins J."/>
            <person name="Grimwood J."/>
            <person name="Barry K."/>
            <person name="Healey A."/>
            <person name="Mamidi S."/>
            <person name="Sreedasyam A."/>
            <person name="Shu S."/>
            <person name="Feldman M."/>
            <person name="Wu J."/>
            <person name="Yu Y."/>
            <person name="Chen C."/>
            <person name="Johnson J."/>
            <person name="Rokhsar D."/>
            <person name="Baxter I."/>
            <person name="Schmutz J."/>
            <person name="Brutnell T."/>
            <person name="Kellogg E."/>
        </authorList>
    </citation>
    <scope>NUCLEOTIDE SEQUENCE [LARGE SCALE GENOMIC DNA]</scope>
</reference>
<sequence length="121" mass="12312">MAPKSAAALVLLAAAMIAGLAPTLQAQLDPRTVGCFFTLVDVKCSRDGPMRSCARRVASNGGRIPPDCCNALLARAATSGEAKQCACGFGNAAAAVGVDVDQMCQQAGGPSSKLSELCRRN</sequence>
<feature type="signal peptide" evidence="1">
    <location>
        <begin position="1"/>
        <end position="26"/>
    </location>
</feature>
<name>A0A4U6TNV7_SETVI</name>
<evidence type="ECO:0000313" key="3">
    <source>
        <dbReference type="Proteomes" id="UP000298652"/>
    </source>
</evidence>
<evidence type="ECO:0000313" key="2">
    <source>
        <dbReference type="EMBL" id="TKW02249.1"/>
    </source>
</evidence>
<feature type="chain" id="PRO_5020799421" description="Bifunctional inhibitor/plant lipid transfer protein/seed storage helical domain-containing protein" evidence="1">
    <location>
        <begin position="27"/>
        <end position="121"/>
    </location>
</feature>
<keyword evidence="1" id="KW-0732">Signal</keyword>
<accession>A0A4U6TNV7</accession>
<dbReference type="Proteomes" id="UP000298652">
    <property type="component" value="Chromosome 8"/>
</dbReference>
<protein>
    <recommendedName>
        <fullName evidence="4">Bifunctional inhibitor/plant lipid transfer protein/seed storage helical domain-containing protein</fullName>
    </recommendedName>
</protein>
<proteinExistence type="predicted"/>
<dbReference type="Gramene" id="TKW02249">
    <property type="protein sequence ID" value="TKW02249"/>
    <property type="gene ID" value="SEVIR_8G233800v2"/>
</dbReference>
<dbReference type="EMBL" id="CM016559">
    <property type="protein sequence ID" value="TKW02249.1"/>
    <property type="molecule type" value="Genomic_DNA"/>
</dbReference>
<keyword evidence="3" id="KW-1185">Reference proteome</keyword>
<organism evidence="2 3">
    <name type="scientific">Setaria viridis</name>
    <name type="common">Green bristlegrass</name>
    <name type="synonym">Setaria italica subsp. viridis</name>
    <dbReference type="NCBI Taxonomy" id="4556"/>
    <lineage>
        <taxon>Eukaryota</taxon>
        <taxon>Viridiplantae</taxon>
        <taxon>Streptophyta</taxon>
        <taxon>Embryophyta</taxon>
        <taxon>Tracheophyta</taxon>
        <taxon>Spermatophyta</taxon>
        <taxon>Magnoliopsida</taxon>
        <taxon>Liliopsida</taxon>
        <taxon>Poales</taxon>
        <taxon>Poaceae</taxon>
        <taxon>PACMAD clade</taxon>
        <taxon>Panicoideae</taxon>
        <taxon>Panicodae</taxon>
        <taxon>Paniceae</taxon>
        <taxon>Cenchrinae</taxon>
        <taxon>Setaria</taxon>
    </lineage>
</organism>